<organism evidence="1 2">
    <name type="scientific">Acaulospora colombiana</name>
    <dbReference type="NCBI Taxonomy" id="27376"/>
    <lineage>
        <taxon>Eukaryota</taxon>
        <taxon>Fungi</taxon>
        <taxon>Fungi incertae sedis</taxon>
        <taxon>Mucoromycota</taxon>
        <taxon>Glomeromycotina</taxon>
        <taxon>Glomeromycetes</taxon>
        <taxon>Diversisporales</taxon>
        <taxon>Acaulosporaceae</taxon>
        <taxon>Acaulospora</taxon>
    </lineage>
</organism>
<gene>
    <name evidence="1" type="ORF">ACOLOM_LOCUS2506</name>
</gene>
<protein>
    <submittedName>
        <fullName evidence="1">17044_t:CDS:1</fullName>
    </submittedName>
</protein>
<name>A0ACA9KUK6_9GLOM</name>
<comment type="caution">
    <text evidence="1">The sequence shown here is derived from an EMBL/GenBank/DDBJ whole genome shotgun (WGS) entry which is preliminary data.</text>
</comment>
<evidence type="ECO:0000313" key="1">
    <source>
        <dbReference type="EMBL" id="CAG8494148.1"/>
    </source>
</evidence>
<proteinExistence type="predicted"/>
<dbReference type="EMBL" id="CAJVPT010003309">
    <property type="protein sequence ID" value="CAG8494148.1"/>
    <property type="molecule type" value="Genomic_DNA"/>
</dbReference>
<sequence length="61" mass="7011">TEEDEQQLFPDDDEEAVSTRASKCDRELHPSQRQLVPHLHNDTAAPQQLPSAMADEQLRRE</sequence>
<dbReference type="Proteomes" id="UP000789525">
    <property type="component" value="Unassembled WGS sequence"/>
</dbReference>
<evidence type="ECO:0000313" key="2">
    <source>
        <dbReference type="Proteomes" id="UP000789525"/>
    </source>
</evidence>
<accession>A0ACA9KUK6</accession>
<keyword evidence="2" id="KW-1185">Reference proteome</keyword>
<reference evidence="1" key="1">
    <citation type="submission" date="2021-06" db="EMBL/GenBank/DDBJ databases">
        <authorList>
            <person name="Kallberg Y."/>
            <person name="Tangrot J."/>
            <person name="Rosling A."/>
        </authorList>
    </citation>
    <scope>NUCLEOTIDE SEQUENCE</scope>
    <source>
        <strain evidence="1">CL356</strain>
    </source>
</reference>
<feature type="non-terminal residue" evidence="1">
    <location>
        <position position="1"/>
    </location>
</feature>